<evidence type="ECO:0000313" key="1">
    <source>
        <dbReference type="EMBL" id="GLQ91672.1"/>
    </source>
</evidence>
<keyword evidence="2" id="KW-1185">Reference proteome</keyword>
<dbReference type="Proteomes" id="UP001156670">
    <property type="component" value="Unassembled WGS sequence"/>
</dbReference>
<name>A0ABQ5XJ77_9GAMM</name>
<organism evidence="1 2">
    <name type="scientific">Dyella acidisoli</name>
    <dbReference type="NCBI Taxonomy" id="1867834"/>
    <lineage>
        <taxon>Bacteria</taxon>
        <taxon>Pseudomonadati</taxon>
        <taxon>Pseudomonadota</taxon>
        <taxon>Gammaproteobacteria</taxon>
        <taxon>Lysobacterales</taxon>
        <taxon>Rhodanobacteraceae</taxon>
        <taxon>Dyella</taxon>
    </lineage>
</organism>
<evidence type="ECO:0000313" key="2">
    <source>
        <dbReference type="Proteomes" id="UP001156670"/>
    </source>
</evidence>
<proteinExistence type="predicted"/>
<dbReference type="EMBL" id="BSOB01000005">
    <property type="protein sequence ID" value="GLQ91672.1"/>
    <property type="molecule type" value="Genomic_DNA"/>
</dbReference>
<dbReference type="RefSeq" id="WP_284319429.1">
    <property type="nucleotide sequence ID" value="NZ_BSOB01000005.1"/>
</dbReference>
<sequence length="69" mass="7795">MCVLRAHLVHGDPHTSRYAIETPQGGRFCDELVGGEIVIHPHSPNDVMAEFRSARMDWSGEFRRHAPGR</sequence>
<gene>
    <name evidence="1" type="ORF">GCM10007901_06220</name>
</gene>
<reference evidence="2" key="1">
    <citation type="journal article" date="2019" name="Int. J. Syst. Evol. Microbiol.">
        <title>The Global Catalogue of Microorganisms (GCM) 10K type strain sequencing project: providing services to taxonomists for standard genome sequencing and annotation.</title>
        <authorList>
            <consortium name="The Broad Institute Genomics Platform"/>
            <consortium name="The Broad Institute Genome Sequencing Center for Infectious Disease"/>
            <person name="Wu L."/>
            <person name="Ma J."/>
        </authorList>
    </citation>
    <scope>NUCLEOTIDE SEQUENCE [LARGE SCALE GENOMIC DNA]</scope>
    <source>
        <strain evidence="2">NBRC 111980</strain>
    </source>
</reference>
<accession>A0ABQ5XJ77</accession>
<comment type="caution">
    <text evidence="1">The sequence shown here is derived from an EMBL/GenBank/DDBJ whole genome shotgun (WGS) entry which is preliminary data.</text>
</comment>
<protein>
    <submittedName>
        <fullName evidence="1">Uncharacterized protein</fullName>
    </submittedName>
</protein>